<evidence type="ECO:0000256" key="3">
    <source>
        <dbReference type="ARBA" id="ARBA00023295"/>
    </source>
</evidence>
<dbReference type="Pfam" id="PF02836">
    <property type="entry name" value="Glyco_hydro_2_C"/>
    <property type="match status" value="1"/>
</dbReference>
<dbReference type="InterPro" id="IPR051913">
    <property type="entry name" value="GH2_Domain-Containing"/>
</dbReference>
<dbReference type="Pfam" id="PF02837">
    <property type="entry name" value="Glyco_hydro_2_N"/>
    <property type="match status" value="1"/>
</dbReference>
<comment type="similarity">
    <text evidence="1">Belongs to the glycosyl hydrolase 2 family.</text>
</comment>
<dbReference type="Pfam" id="PF00703">
    <property type="entry name" value="Glyco_hydro_2"/>
    <property type="match status" value="1"/>
</dbReference>
<accession>A0AAI8YS30</accession>
<dbReference type="Proteomes" id="UP001296104">
    <property type="component" value="Unassembled WGS sequence"/>
</dbReference>
<comment type="caution">
    <text evidence="8">The sequence shown here is derived from an EMBL/GenBank/DDBJ whole genome shotgun (WGS) entry which is preliminary data.</text>
</comment>
<evidence type="ECO:0000256" key="4">
    <source>
        <dbReference type="SAM" id="SignalP"/>
    </source>
</evidence>
<evidence type="ECO:0000313" key="8">
    <source>
        <dbReference type="EMBL" id="CAK3807122.1"/>
    </source>
</evidence>
<feature type="domain" description="Glycosyl hydrolases family 2 sugar binding" evidence="7">
    <location>
        <begin position="117"/>
        <end position="190"/>
    </location>
</feature>
<dbReference type="GO" id="GO:0004553">
    <property type="term" value="F:hydrolase activity, hydrolyzing O-glycosyl compounds"/>
    <property type="evidence" value="ECO:0007669"/>
    <property type="project" value="InterPro"/>
</dbReference>
<dbReference type="InterPro" id="IPR006103">
    <property type="entry name" value="Glyco_hydro_2_cat"/>
</dbReference>
<keyword evidence="4" id="KW-0732">Signal</keyword>
<keyword evidence="9" id="KW-1185">Reference proteome</keyword>
<feature type="chain" id="PRO_5042497344" evidence="4">
    <location>
        <begin position="16"/>
        <end position="694"/>
    </location>
</feature>
<dbReference type="AlphaFoldDB" id="A0AAI8YS30"/>
<evidence type="ECO:0000259" key="5">
    <source>
        <dbReference type="Pfam" id="PF00703"/>
    </source>
</evidence>
<dbReference type="Gene3D" id="2.60.120.260">
    <property type="entry name" value="Galactose-binding domain-like"/>
    <property type="match status" value="1"/>
</dbReference>
<keyword evidence="3" id="KW-0326">Glycosidase</keyword>
<evidence type="ECO:0000256" key="2">
    <source>
        <dbReference type="ARBA" id="ARBA00022801"/>
    </source>
</evidence>
<dbReference type="SUPFAM" id="SSF49303">
    <property type="entry name" value="beta-Galactosidase/glucuronidase domain"/>
    <property type="match status" value="1"/>
</dbReference>
<feature type="domain" description="Glycoside hydrolase family 2 immunoglobulin-like beta-sandwich" evidence="5">
    <location>
        <begin position="235"/>
        <end position="316"/>
    </location>
</feature>
<dbReference type="Gene3D" id="2.60.40.10">
    <property type="entry name" value="Immunoglobulins"/>
    <property type="match status" value="1"/>
</dbReference>
<sequence length="694" mass="77778">MFLTTLLSFALSASAASTPKFARQNTNAPTRYAVQTPPLDTDWTYQVGTNPWPQYPRPKLVREEWQSLNGLWTYSNATSLDAVNDPPFNQTLPRQVLVPFCLESALSGIQETRLLYSWYQTHFTIPSNWTGERILLNFDAVDYEATVFVNGQNATFHRGGYFAFSVDVTGYIDRGGSNELIVFVHDPTDSGDYVIPIGKQSLHPSHIFYRPCSGIWQSVWLEAAPANYITSLNINGDASGNLNMTVDAAQSNLTSVDVTVKEKESGKTMGTYRGNVGMPFSFNVNSVQPWSPDSPNLYDVDIKMGEDTVRSYTGFRTVSRGEINGVQRILLNGQAFFPFGTLDQGYWPDGLYTPPTYEAMTYDIHQLKKIGYNMLRKHIKVESPLYYAAADEIGILVIQDMPALRPLQSHTFPNCTTRTVLPDPAQQQEFQRQLELLVNQFKSYTSIFTWLIYNEGWGQLTDNNYPEFALTDIVRNLDPTRLVDATSGWYDHGAGDFSDNHHYANAQCGTPFSSIASSPFDPSRIGFQGEFGGIGQNVSAEHLWKVQQAIDGINQTYEIDQTLDVWNYRGHFLLRELESQVDLYDCAGGVWTQTTDVEGEVNGMMTYDRRILRPDLPQWNADIKALYDASARRSNASTPGPGTEIPFVTATEPWPGKSTFWSKYHWTAAGPARTQGYGYTSGYSGVPGEWGPPQ</sequence>
<dbReference type="InterPro" id="IPR036156">
    <property type="entry name" value="Beta-gal/glucu_dom_sf"/>
</dbReference>
<evidence type="ECO:0000259" key="6">
    <source>
        <dbReference type="Pfam" id="PF02836"/>
    </source>
</evidence>
<dbReference type="InterPro" id="IPR013783">
    <property type="entry name" value="Ig-like_fold"/>
</dbReference>
<name>A0AAI8YS30_9PEZI</name>
<feature type="signal peptide" evidence="4">
    <location>
        <begin position="1"/>
        <end position="15"/>
    </location>
</feature>
<dbReference type="GO" id="GO:0005975">
    <property type="term" value="P:carbohydrate metabolic process"/>
    <property type="evidence" value="ECO:0007669"/>
    <property type="project" value="InterPro"/>
</dbReference>
<dbReference type="SUPFAM" id="SSF49785">
    <property type="entry name" value="Galactose-binding domain-like"/>
    <property type="match status" value="1"/>
</dbReference>
<gene>
    <name evidence="8" type="ORF">LECACI_7A000957</name>
</gene>
<dbReference type="SUPFAM" id="SSF51445">
    <property type="entry name" value="(Trans)glycosidases"/>
    <property type="match status" value="1"/>
</dbReference>
<dbReference type="InterPro" id="IPR006104">
    <property type="entry name" value="Glyco_hydro_2_N"/>
</dbReference>
<feature type="domain" description="Glycoside hydrolase family 2 catalytic" evidence="6">
    <location>
        <begin position="358"/>
        <end position="609"/>
    </location>
</feature>
<proteinExistence type="inferred from homology"/>
<organism evidence="8 9">
    <name type="scientific">Lecanosticta acicola</name>
    <dbReference type="NCBI Taxonomy" id="111012"/>
    <lineage>
        <taxon>Eukaryota</taxon>
        <taxon>Fungi</taxon>
        <taxon>Dikarya</taxon>
        <taxon>Ascomycota</taxon>
        <taxon>Pezizomycotina</taxon>
        <taxon>Dothideomycetes</taxon>
        <taxon>Dothideomycetidae</taxon>
        <taxon>Mycosphaerellales</taxon>
        <taxon>Mycosphaerellaceae</taxon>
        <taxon>Lecanosticta</taxon>
    </lineage>
</organism>
<evidence type="ECO:0000259" key="7">
    <source>
        <dbReference type="Pfam" id="PF02837"/>
    </source>
</evidence>
<dbReference type="InterPro" id="IPR017853">
    <property type="entry name" value="GH"/>
</dbReference>
<evidence type="ECO:0000313" key="9">
    <source>
        <dbReference type="Proteomes" id="UP001296104"/>
    </source>
</evidence>
<dbReference type="PANTHER" id="PTHR42732">
    <property type="entry name" value="BETA-GALACTOSIDASE"/>
    <property type="match status" value="1"/>
</dbReference>
<keyword evidence="2 8" id="KW-0378">Hydrolase</keyword>
<reference evidence="8" key="1">
    <citation type="submission" date="2023-11" db="EMBL/GenBank/DDBJ databases">
        <authorList>
            <person name="Alioto T."/>
            <person name="Alioto T."/>
            <person name="Gomez Garrido J."/>
        </authorList>
    </citation>
    <scope>NUCLEOTIDE SEQUENCE</scope>
</reference>
<protein>
    <submittedName>
        <fullName evidence="8">Glycoside hydrolase family 2</fullName>
    </submittedName>
</protein>
<dbReference type="Gene3D" id="3.20.20.80">
    <property type="entry name" value="Glycosidases"/>
    <property type="match status" value="1"/>
</dbReference>
<evidence type="ECO:0000256" key="1">
    <source>
        <dbReference type="ARBA" id="ARBA00007401"/>
    </source>
</evidence>
<dbReference type="InterPro" id="IPR008979">
    <property type="entry name" value="Galactose-bd-like_sf"/>
</dbReference>
<dbReference type="PANTHER" id="PTHR42732:SF2">
    <property type="entry name" value="BETA-MANNOSIDASE"/>
    <property type="match status" value="1"/>
</dbReference>
<dbReference type="EMBL" id="CAVMBE010000003">
    <property type="protein sequence ID" value="CAK3807122.1"/>
    <property type="molecule type" value="Genomic_DNA"/>
</dbReference>
<dbReference type="InterPro" id="IPR006102">
    <property type="entry name" value="Ig-like_GH2"/>
</dbReference>